<keyword evidence="1" id="KW-0677">Repeat</keyword>
<sequence length="363" mass="39747">MVQAQTPTETVTYKYDDDNIRVSETVGGTTKSYVLDKNRPYAQVLAEYEGDTEVASYTYGLDLIEQERDGNESYYSVDGLGSTRVLTDENGTVTDTYTYDAYGEGVSEVGNTENDYRFAGEQFDGTLGQYYLRQRYYDPNSGRFTRRDTYEGRANEPITLHKYLYANANPVNGIDPSGLVTFGLSSHALIAQLLVDLTAIGIGIYGLKRKRGEPLPPLGGFGDGPKLSVPSHTGHKPNKSLLSKLLSLPGFNEGPKLDPGPSHTGHNITWDDFIRYVFSAEIKLTRGGRRKIGNLIGFKDTPAAEAIRARGGGASQVNQLGQDYKQVTVGEIANLAAQKDDKAETALKIIKQAGKKNQKYGGK</sequence>
<feature type="domain" description="Teneurin-like YD-shell" evidence="2">
    <location>
        <begin position="11"/>
        <end position="171"/>
    </location>
</feature>
<dbReference type="PANTHER" id="PTHR32305">
    <property type="match status" value="1"/>
</dbReference>
<proteinExistence type="predicted"/>
<dbReference type="NCBIfam" id="TIGR03696">
    <property type="entry name" value="Rhs_assc_core"/>
    <property type="match status" value="1"/>
</dbReference>
<protein>
    <submittedName>
        <fullName evidence="3">RHS repeat-associated core domain-containing protein</fullName>
    </submittedName>
</protein>
<dbReference type="EMBL" id="JADEWZ010000069">
    <property type="protein sequence ID" value="MBE9118935.1"/>
    <property type="molecule type" value="Genomic_DNA"/>
</dbReference>
<name>A0A8J7JFQ6_9CYAN</name>
<evidence type="ECO:0000313" key="3">
    <source>
        <dbReference type="EMBL" id="MBE9118935.1"/>
    </source>
</evidence>
<reference evidence="3" key="1">
    <citation type="submission" date="2020-10" db="EMBL/GenBank/DDBJ databases">
        <authorList>
            <person name="Castelo-Branco R."/>
            <person name="Eusebio N."/>
            <person name="Adriana R."/>
            <person name="Vieira A."/>
            <person name="Brugerolle De Fraissinette N."/>
            <person name="Rezende De Castro R."/>
            <person name="Schneider M.P."/>
            <person name="Vasconcelos V."/>
            <person name="Leao P.N."/>
        </authorList>
    </citation>
    <scope>NUCLEOTIDE SEQUENCE</scope>
    <source>
        <strain evidence="3">LEGE 07157</strain>
    </source>
</reference>
<dbReference type="Pfam" id="PF25023">
    <property type="entry name" value="TEN_YD-shell"/>
    <property type="match status" value="1"/>
</dbReference>
<dbReference type="Proteomes" id="UP000654482">
    <property type="component" value="Unassembled WGS sequence"/>
</dbReference>
<comment type="caution">
    <text evidence="3">The sequence shown here is derived from an EMBL/GenBank/DDBJ whole genome shotgun (WGS) entry which is preliminary data.</text>
</comment>
<keyword evidence="4" id="KW-1185">Reference proteome</keyword>
<evidence type="ECO:0000313" key="4">
    <source>
        <dbReference type="Proteomes" id="UP000654482"/>
    </source>
</evidence>
<organism evidence="3 4">
    <name type="scientific">Lusitaniella coriacea LEGE 07157</name>
    <dbReference type="NCBI Taxonomy" id="945747"/>
    <lineage>
        <taxon>Bacteria</taxon>
        <taxon>Bacillati</taxon>
        <taxon>Cyanobacteriota</taxon>
        <taxon>Cyanophyceae</taxon>
        <taxon>Spirulinales</taxon>
        <taxon>Lusitaniellaceae</taxon>
        <taxon>Lusitaniella</taxon>
    </lineage>
</organism>
<gene>
    <name evidence="3" type="ORF">IQ249_23890</name>
</gene>
<accession>A0A8J7JFQ6</accession>
<dbReference type="RefSeq" id="WP_194032031.1">
    <property type="nucleotide sequence ID" value="NZ_JADEWZ010000069.1"/>
</dbReference>
<dbReference type="InterPro" id="IPR022385">
    <property type="entry name" value="Rhs_assc_core"/>
</dbReference>
<evidence type="ECO:0000256" key="1">
    <source>
        <dbReference type="ARBA" id="ARBA00022737"/>
    </source>
</evidence>
<dbReference type="InterPro" id="IPR050708">
    <property type="entry name" value="T6SS_VgrG/RHS"/>
</dbReference>
<evidence type="ECO:0000259" key="2">
    <source>
        <dbReference type="Pfam" id="PF25023"/>
    </source>
</evidence>
<dbReference type="AlphaFoldDB" id="A0A8J7JFQ6"/>
<dbReference type="PANTHER" id="PTHR32305:SF15">
    <property type="entry name" value="PROTEIN RHSA-RELATED"/>
    <property type="match status" value="1"/>
</dbReference>
<dbReference type="InterPro" id="IPR056823">
    <property type="entry name" value="TEN-like_YD-shell"/>
</dbReference>
<dbReference type="Gene3D" id="2.180.10.10">
    <property type="entry name" value="RHS repeat-associated core"/>
    <property type="match status" value="1"/>
</dbReference>